<dbReference type="InterPro" id="IPR006311">
    <property type="entry name" value="TAT_signal"/>
</dbReference>
<dbReference type="PANTHER" id="PTHR43208">
    <property type="entry name" value="ABC TRANSPORTER SUBSTRATE-BINDING PROTEIN"/>
    <property type="match status" value="1"/>
</dbReference>
<dbReference type="GO" id="GO:0005886">
    <property type="term" value="C:plasma membrane"/>
    <property type="evidence" value="ECO:0007669"/>
    <property type="project" value="InterPro"/>
</dbReference>
<evidence type="ECO:0000313" key="3">
    <source>
        <dbReference type="EMBL" id="MDW2760969.1"/>
    </source>
</evidence>
<dbReference type="PROSITE" id="PS51318">
    <property type="entry name" value="TAT"/>
    <property type="match status" value="1"/>
</dbReference>
<dbReference type="EMBL" id="NEFA01000057">
    <property type="protein sequence ID" value="OYQ94073.1"/>
    <property type="molecule type" value="Genomic_DNA"/>
</dbReference>
<dbReference type="Pfam" id="PF02608">
    <property type="entry name" value="Bmp"/>
    <property type="match status" value="1"/>
</dbReference>
<dbReference type="PANTHER" id="PTHR43208:SF1">
    <property type="entry name" value="ABC TRANSPORTER SUBSTRATE-BINDING PROTEIN"/>
    <property type="match status" value="1"/>
</dbReference>
<evidence type="ECO:0000313" key="5">
    <source>
        <dbReference type="Proteomes" id="UP000215827"/>
    </source>
</evidence>
<reference evidence="4 5" key="1">
    <citation type="submission" date="2017-04" db="EMBL/GenBank/DDBJ databases">
        <title>Emergence of KPC-2-producing Citrobacter isolates from sediments of a Chinese river.</title>
        <authorList>
            <person name="Zheng B."/>
        </authorList>
    </citation>
    <scope>NUCLEOTIDE SEQUENCE [LARGE SCALE GENOMIC DNA]</scope>
    <source>
        <strain evidence="4 5">C191</strain>
    </source>
</reference>
<protein>
    <submittedName>
        <fullName evidence="4">BMP family ABC transporter substrate-binding protein</fullName>
    </submittedName>
</protein>
<dbReference type="InterPro" id="IPR003760">
    <property type="entry name" value="PnrA-like"/>
</dbReference>
<proteinExistence type="predicted"/>
<gene>
    <name evidence="4" type="ORF">B9P89_26770</name>
    <name evidence="3" type="ORF">RYZ67_21155</name>
</gene>
<reference evidence="3" key="2">
    <citation type="submission" date="2023-10" db="EMBL/GenBank/DDBJ databases">
        <title>Fecal carriage and genetic characteristics of carbapenem-resistant Enterobacterales among healthy adults from four provinces of China.</title>
        <authorList>
            <person name="Li Y."/>
            <person name="Zhang R."/>
        </authorList>
    </citation>
    <scope>NUCLEOTIDE SEQUENCE</scope>
    <source>
        <strain evidence="3">HN-136</strain>
    </source>
</reference>
<evidence type="ECO:0000256" key="1">
    <source>
        <dbReference type="ARBA" id="ARBA00022729"/>
    </source>
</evidence>
<dbReference type="InterPro" id="IPR052910">
    <property type="entry name" value="ABC-Purine-Binding"/>
</dbReference>
<dbReference type="CDD" id="cd19963">
    <property type="entry name" value="PBP1_BMP-like"/>
    <property type="match status" value="1"/>
</dbReference>
<dbReference type="Proteomes" id="UP001278087">
    <property type="component" value="Unassembled WGS sequence"/>
</dbReference>
<keyword evidence="1" id="KW-0732">Signal</keyword>
<name>A0AA44SHY7_CITFR</name>
<dbReference type="Proteomes" id="UP000215827">
    <property type="component" value="Unassembled WGS sequence"/>
</dbReference>
<dbReference type="Gene3D" id="3.40.50.2300">
    <property type="match status" value="2"/>
</dbReference>
<dbReference type="AlphaFoldDB" id="A0AA44SHY7"/>
<evidence type="ECO:0000313" key="4">
    <source>
        <dbReference type="EMBL" id="OYQ94073.1"/>
    </source>
</evidence>
<feature type="domain" description="ABC transporter substrate-binding protein PnrA-like" evidence="2">
    <location>
        <begin position="34"/>
        <end position="327"/>
    </location>
</feature>
<dbReference type="RefSeq" id="WP_040119811.1">
    <property type="nucleotide sequence ID" value="NZ_CP056841.1"/>
</dbReference>
<organism evidence="4 5">
    <name type="scientific">Citrobacter freundii</name>
    <dbReference type="NCBI Taxonomy" id="546"/>
    <lineage>
        <taxon>Bacteria</taxon>
        <taxon>Pseudomonadati</taxon>
        <taxon>Pseudomonadota</taxon>
        <taxon>Gammaproteobacteria</taxon>
        <taxon>Enterobacterales</taxon>
        <taxon>Enterobacteriaceae</taxon>
        <taxon>Citrobacter</taxon>
        <taxon>Citrobacter freundii complex</taxon>
    </lineage>
</organism>
<comment type="caution">
    <text evidence="4">The sequence shown here is derived from an EMBL/GenBank/DDBJ whole genome shotgun (WGS) entry which is preliminary data.</text>
</comment>
<evidence type="ECO:0000259" key="2">
    <source>
        <dbReference type="Pfam" id="PF02608"/>
    </source>
</evidence>
<accession>A0AA44SHY7</accession>
<sequence length="368" mass="40123">MSIDRRDFIKLAGLFGLGCAMPFTMARAADKPLVVGFIYVGARDDFGYNQSHAQAAAIIKKLPNVKVIEEENVPETVAVQKTMEAMIRQDGAQLIFPTSFGYFDPHVVKMAKKYPDIRFAHCGGLWQEGKDPKNAGSFFGYIDEGQYLNGIVAGHMSQSKKLGFIAAKPVPQVLRNLNAFTLGARRVDPTITVTVIFTGDWSLPVKEAEAANSLIDQGCDVLTCHVDGPKVLVEIAEKRGAMTCGYHVSQAALAPKGYLTGAEWNWETPYRVHVAAAQKGEPMINFMRGGLKEGFVKTSPYGAKVNDAAKQQADDIKGQMMNGTFTIYSGPIKDNQGKLVIPEGTIKAQTDVSLESMNWLVEGVRGQI</sequence>
<dbReference type="EMBL" id="JAWPBU010000034">
    <property type="protein sequence ID" value="MDW2760969.1"/>
    <property type="molecule type" value="Genomic_DNA"/>
</dbReference>